<keyword evidence="2" id="KW-0812">Transmembrane</keyword>
<dbReference type="Proteomes" id="UP000284842">
    <property type="component" value="Unassembled WGS sequence"/>
</dbReference>
<dbReference type="EMBL" id="NHTK01006100">
    <property type="protein sequence ID" value="PPQ64028.1"/>
    <property type="molecule type" value="Genomic_DNA"/>
</dbReference>
<sequence length="315" mass="32888">MVDWMRISKRDHRARRSSKSPSSSSQSSEFDKRQGNIIDNLLAQLCRQNPNLSLCKLLPTSRNPNPPRTTSTRRDTPRPTSQAPNPNPNPAPSPTPTTNPNTNPAPSPSPPSATTPVVNAPATPSTVNRPPNTTSPVSRAPVNSSGNVSQTVAPIDTSKSSSTSLSVSTDSPNLPPSASDTAGPGPQASAPFGTDPLSTAGVGVGGNSAPGATDISNTSAANSGTNAGPIIGGILGAVFLVLIILAGLVWYRQKRNREHRVAPSAEFMNTNKRYPFAGQGQQGRMADPETRSMGNTASIGRTDSPRSFLEIRRGS</sequence>
<feature type="compositionally biased region" description="Polar residues" evidence="1">
    <location>
        <begin position="292"/>
        <end position="301"/>
    </location>
</feature>
<feature type="compositionally biased region" description="Low complexity" evidence="1">
    <location>
        <begin position="19"/>
        <end position="28"/>
    </location>
</feature>
<accession>A0A409VAU9</accession>
<feature type="region of interest" description="Disordered" evidence="1">
    <location>
        <begin position="1"/>
        <end position="33"/>
    </location>
</feature>
<protein>
    <submittedName>
        <fullName evidence="3">Uncharacterized protein</fullName>
    </submittedName>
</protein>
<keyword evidence="2" id="KW-1133">Transmembrane helix</keyword>
<feature type="region of interest" description="Disordered" evidence="1">
    <location>
        <begin position="55"/>
        <end position="205"/>
    </location>
</feature>
<name>A0A409VAU9_9AGAR</name>
<evidence type="ECO:0000313" key="3">
    <source>
        <dbReference type="EMBL" id="PPQ64028.1"/>
    </source>
</evidence>
<gene>
    <name evidence="3" type="ORF">CVT24_009402</name>
</gene>
<proteinExistence type="predicted"/>
<feature type="compositionally biased region" description="Pro residues" evidence="1">
    <location>
        <begin position="85"/>
        <end position="113"/>
    </location>
</feature>
<dbReference type="AlphaFoldDB" id="A0A409VAU9"/>
<comment type="caution">
    <text evidence="3">The sequence shown here is derived from an EMBL/GenBank/DDBJ whole genome shotgun (WGS) entry which is preliminary data.</text>
</comment>
<feature type="compositionally biased region" description="Basic residues" evidence="1">
    <location>
        <begin position="7"/>
        <end position="18"/>
    </location>
</feature>
<evidence type="ECO:0000313" key="4">
    <source>
        <dbReference type="Proteomes" id="UP000284842"/>
    </source>
</evidence>
<keyword evidence="4" id="KW-1185">Reference proteome</keyword>
<organism evidence="3 4">
    <name type="scientific">Panaeolus cyanescens</name>
    <dbReference type="NCBI Taxonomy" id="181874"/>
    <lineage>
        <taxon>Eukaryota</taxon>
        <taxon>Fungi</taxon>
        <taxon>Dikarya</taxon>
        <taxon>Basidiomycota</taxon>
        <taxon>Agaricomycotina</taxon>
        <taxon>Agaricomycetes</taxon>
        <taxon>Agaricomycetidae</taxon>
        <taxon>Agaricales</taxon>
        <taxon>Agaricineae</taxon>
        <taxon>Galeropsidaceae</taxon>
        <taxon>Panaeolus</taxon>
    </lineage>
</organism>
<feature type="compositionally biased region" description="Polar residues" evidence="1">
    <location>
        <begin position="122"/>
        <end position="152"/>
    </location>
</feature>
<keyword evidence="2" id="KW-0472">Membrane</keyword>
<dbReference type="STRING" id="181874.A0A409VAU9"/>
<reference evidence="3 4" key="1">
    <citation type="journal article" date="2018" name="Evol. Lett.">
        <title>Horizontal gene cluster transfer increased hallucinogenic mushroom diversity.</title>
        <authorList>
            <person name="Reynolds H.T."/>
            <person name="Vijayakumar V."/>
            <person name="Gluck-Thaler E."/>
            <person name="Korotkin H.B."/>
            <person name="Matheny P.B."/>
            <person name="Slot J.C."/>
        </authorList>
    </citation>
    <scope>NUCLEOTIDE SEQUENCE [LARGE SCALE GENOMIC DNA]</scope>
    <source>
        <strain evidence="3 4">2629</strain>
    </source>
</reference>
<dbReference type="InParanoid" id="A0A409VAU9"/>
<evidence type="ECO:0000256" key="2">
    <source>
        <dbReference type="SAM" id="Phobius"/>
    </source>
</evidence>
<evidence type="ECO:0000256" key="1">
    <source>
        <dbReference type="SAM" id="MobiDB-lite"/>
    </source>
</evidence>
<feature type="transmembrane region" description="Helical" evidence="2">
    <location>
        <begin position="230"/>
        <end position="251"/>
    </location>
</feature>
<feature type="compositionally biased region" description="Low complexity" evidence="1">
    <location>
        <begin position="157"/>
        <end position="171"/>
    </location>
</feature>
<dbReference type="OrthoDB" id="10653759at2759"/>
<feature type="region of interest" description="Disordered" evidence="1">
    <location>
        <begin position="277"/>
        <end position="315"/>
    </location>
</feature>